<protein>
    <submittedName>
        <fullName evidence="1">Uncharacterized protein</fullName>
    </submittedName>
</protein>
<dbReference type="Proteomes" id="UP000784294">
    <property type="component" value="Unassembled WGS sequence"/>
</dbReference>
<evidence type="ECO:0000313" key="2">
    <source>
        <dbReference type="Proteomes" id="UP000784294"/>
    </source>
</evidence>
<evidence type="ECO:0000313" key="1">
    <source>
        <dbReference type="EMBL" id="VEL18920.1"/>
    </source>
</evidence>
<sequence length="41" mass="4606">MDQMVILVIRALMDQMVRKVLKGHLVRLGARVIVGLMGQSE</sequence>
<comment type="caution">
    <text evidence="1">The sequence shown here is derived from an EMBL/GenBank/DDBJ whole genome shotgun (WGS) entry which is preliminary data.</text>
</comment>
<dbReference type="AlphaFoldDB" id="A0A3S5CLR9"/>
<keyword evidence="2" id="KW-1185">Reference proteome</keyword>
<name>A0A3S5CLR9_9PLAT</name>
<accession>A0A3S5CLR9</accession>
<reference evidence="1" key="1">
    <citation type="submission" date="2018-11" db="EMBL/GenBank/DDBJ databases">
        <authorList>
            <consortium name="Pathogen Informatics"/>
        </authorList>
    </citation>
    <scope>NUCLEOTIDE SEQUENCE</scope>
</reference>
<organism evidence="1 2">
    <name type="scientific">Protopolystoma xenopodis</name>
    <dbReference type="NCBI Taxonomy" id="117903"/>
    <lineage>
        <taxon>Eukaryota</taxon>
        <taxon>Metazoa</taxon>
        <taxon>Spiralia</taxon>
        <taxon>Lophotrochozoa</taxon>
        <taxon>Platyhelminthes</taxon>
        <taxon>Monogenea</taxon>
        <taxon>Polyopisthocotylea</taxon>
        <taxon>Polystomatidea</taxon>
        <taxon>Polystomatidae</taxon>
        <taxon>Protopolystoma</taxon>
    </lineage>
</organism>
<proteinExistence type="predicted"/>
<gene>
    <name evidence="1" type="ORF">PXEA_LOCUS12360</name>
</gene>
<dbReference type="EMBL" id="CAAALY010039317">
    <property type="protein sequence ID" value="VEL18920.1"/>
    <property type="molecule type" value="Genomic_DNA"/>
</dbReference>